<evidence type="ECO:0000256" key="1">
    <source>
        <dbReference type="ARBA" id="ARBA00022980"/>
    </source>
</evidence>
<keyword evidence="1" id="KW-0689">Ribosomal protein</keyword>
<name>A0ABT4CZV9_9CLOT</name>
<gene>
    <name evidence="3" type="ORF">OW763_03765</name>
</gene>
<dbReference type="CDD" id="cd06088">
    <property type="entry name" value="KOW_RPL14"/>
    <property type="match status" value="1"/>
</dbReference>
<dbReference type="InterPro" id="IPR008991">
    <property type="entry name" value="Translation_prot_SH3-like_sf"/>
</dbReference>
<evidence type="ECO:0000313" key="3">
    <source>
        <dbReference type="EMBL" id="MCY6483475.1"/>
    </source>
</evidence>
<dbReference type="RefSeq" id="WP_268039721.1">
    <property type="nucleotide sequence ID" value="NZ_JAPQER010000001.1"/>
</dbReference>
<dbReference type="InterPro" id="IPR014722">
    <property type="entry name" value="Rib_uL2_dom2"/>
</dbReference>
<keyword evidence="4" id="KW-1185">Reference proteome</keyword>
<reference evidence="3" key="1">
    <citation type="submission" date="2022-12" db="EMBL/GenBank/DDBJ databases">
        <authorList>
            <person name="Wang J."/>
        </authorList>
    </citation>
    <scope>NUCLEOTIDE SEQUENCE</scope>
    <source>
        <strain evidence="3">HY-45-18</strain>
    </source>
</reference>
<dbReference type="Proteomes" id="UP001078443">
    <property type="component" value="Unassembled WGS sequence"/>
</dbReference>
<proteinExistence type="predicted"/>
<accession>A0ABT4CZV9</accession>
<sequence>MDYNSLIGRVVYSKAGRDSKKSFVILEVIDKDYVYIVDGNLRKIEKPKRKKIKHLQITDYVSDQIKELIMSGNNISNSKIRKYLENREAILKEG</sequence>
<dbReference type="SUPFAM" id="SSF50104">
    <property type="entry name" value="Translation proteins SH3-like domain"/>
    <property type="match status" value="1"/>
</dbReference>
<comment type="caution">
    <text evidence="3">The sequence shown here is derived from an EMBL/GenBank/DDBJ whole genome shotgun (WGS) entry which is preliminary data.</text>
</comment>
<evidence type="ECO:0000313" key="4">
    <source>
        <dbReference type="Proteomes" id="UP001078443"/>
    </source>
</evidence>
<dbReference type="InterPro" id="IPR041985">
    <property type="entry name" value="Ribosomal_eL14_KOW"/>
</dbReference>
<dbReference type="EMBL" id="JAPQER010000001">
    <property type="protein sequence ID" value="MCY6483475.1"/>
    <property type="molecule type" value="Genomic_DNA"/>
</dbReference>
<keyword evidence="2" id="KW-0687">Ribonucleoprotein</keyword>
<evidence type="ECO:0000256" key="2">
    <source>
        <dbReference type="ARBA" id="ARBA00023274"/>
    </source>
</evidence>
<organism evidence="3 4">
    <name type="scientific">Clostridium aestuarii</name>
    <dbReference type="NCBI Taxonomy" id="338193"/>
    <lineage>
        <taxon>Bacteria</taxon>
        <taxon>Bacillati</taxon>
        <taxon>Bacillota</taxon>
        <taxon>Clostridia</taxon>
        <taxon>Eubacteriales</taxon>
        <taxon>Clostridiaceae</taxon>
        <taxon>Clostridium</taxon>
    </lineage>
</organism>
<dbReference type="Gene3D" id="2.30.30.30">
    <property type="match status" value="1"/>
</dbReference>
<protein>
    <submittedName>
        <fullName evidence="3">KOW domain-containing RNA-binding protein</fullName>
    </submittedName>
</protein>